<dbReference type="RefSeq" id="XP_026680793.1">
    <property type="nucleotide sequence ID" value="XM_026824992.1"/>
</dbReference>
<evidence type="ECO:0000313" key="4">
    <source>
        <dbReference type="RefSeq" id="XP_026680793.1"/>
    </source>
</evidence>
<name>A0A3Q0J1G2_DIACI</name>
<evidence type="ECO:0000256" key="1">
    <source>
        <dbReference type="SAM" id="MobiDB-lite"/>
    </source>
</evidence>
<proteinExistence type="predicted"/>
<dbReference type="PANTHER" id="PTHR14611:SF2">
    <property type="entry name" value="TECTONIC"/>
    <property type="match status" value="1"/>
</dbReference>
<sequence length="520" mass="57739">MGVTPNTLVTRTLNLNAEGKVTPGVEKERLVIVDVPKKDDENTPKDGNHSEKLKNRKEKIVDNIPEDEDRKNKQNTPFEEFSDKTKPLADLDHEIVVDKRSSNDDENTPKDGNHSEKLKNRKEKIVDNIPEDVDRKNKQNTPFEEFSDSTKPLADLNHEIVVDKRNSKITTKPLADLDHEIVVDKRSSNVEKGTLTEEVLNGKIAKSEKTNEVIPDSIAEESGVTPSVDNPTVTVLTVNTDEPITEGAVEPTVGVTEANGGASGVGANGVGASGGVAVPTLAVNEDDTKLTHKTTSIPRNPITRVAVQDCPCDITKGVCDINCCCDNDCSARDRLVFSHCLPLPILSSSQYCFSKQLIYIKNSPHYIVTQPDNSLLCIETENLRSKTNFTHFRPITTLKNFAKVFDRRKRPTWSQAVLRTSSPYSLDRLPHNQSYKVGQPIWILNATSVGVFGKFKERYTPNHDAEKLRQGVRPSKTPYLESGRAANVKSILPGSVAAQSELQSRSADLDFERDQCWCFW</sequence>
<dbReference type="InterPro" id="IPR040354">
    <property type="entry name" value="TCTN1-3"/>
</dbReference>
<dbReference type="PaxDb" id="121845-A0A3Q0J1G2"/>
<dbReference type="AlphaFoldDB" id="A0A3Q0J1G2"/>
<dbReference type="KEGG" id="dci:113468222"/>
<reference evidence="4" key="1">
    <citation type="submission" date="2025-08" db="UniProtKB">
        <authorList>
            <consortium name="RefSeq"/>
        </authorList>
    </citation>
    <scope>IDENTIFICATION</scope>
</reference>
<dbReference type="PANTHER" id="PTHR14611">
    <property type="entry name" value="TECTONIC FAMILY MEMBER"/>
    <property type="match status" value="1"/>
</dbReference>
<dbReference type="GeneID" id="113468222"/>
<feature type="region of interest" description="Disordered" evidence="1">
    <location>
        <begin position="34"/>
        <end position="150"/>
    </location>
</feature>
<organism evidence="3 4">
    <name type="scientific">Diaphorina citri</name>
    <name type="common">Asian citrus psyllid</name>
    <dbReference type="NCBI Taxonomy" id="121845"/>
    <lineage>
        <taxon>Eukaryota</taxon>
        <taxon>Metazoa</taxon>
        <taxon>Ecdysozoa</taxon>
        <taxon>Arthropoda</taxon>
        <taxon>Hexapoda</taxon>
        <taxon>Insecta</taxon>
        <taxon>Pterygota</taxon>
        <taxon>Neoptera</taxon>
        <taxon>Paraneoptera</taxon>
        <taxon>Hemiptera</taxon>
        <taxon>Sternorrhyncha</taxon>
        <taxon>Psylloidea</taxon>
        <taxon>Psyllidae</taxon>
        <taxon>Diaphorininae</taxon>
        <taxon>Diaphorina</taxon>
    </lineage>
</organism>
<gene>
    <name evidence="4" type="primary">LOC113468222</name>
</gene>
<evidence type="ECO:0000259" key="2">
    <source>
        <dbReference type="Pfam" id="PF25752"/>
    </source>
</evidence>
<dbReference type="Pfam" id="PF25752">
    <property type="entry name" value="DUF1619_N"/>
    <property type="match status" value="1"/>
</dbReference>
<evidence type="ECO:0000313" key="3">
    <source>
        <dbReference type="Proteomes" id="UP000079169"/>
    </source>
</evidence>
<feature type="compositionally biased region" description="Basic and acidic residues" evidence="1">
    <location>
        <begin position="81"/>
        <end position="137"/>
    </location>
</feature>
<protein>
    <submittedName>
        <fullName evidence="4">Uncharacterized protein LOC113468222</fullName>
    </submittedName>
</protein>
<keyword evidence="3" id="KW-1185">Reference proteome</keyword>
<dbReference type="InterPro" id="IPR057724">
    <property type="entry name" value="TCTN1-3_N"/>
</dbReference>
<feature type="compositionally biased region" description="Basic and acidic residues" evidence="1">
    <location>
        <begin position="34"/>
        <end position="61"/>
    </location>
</feature>
<accession>A0A3Q0J1G2</accession>
<dbReference type="Proteomes" id="UP000079169">
    <property type="component" value="Unplaced"/>
</dbReference>
<feature type="domain" description="Tectonic-1-3 N-terminal" evidence="2">
    <location>
        <begin position="292"/>
        <end position="391"/>
    </location>
</feature>